<dbReference type="AlphaFoldDB" id="A0A562P329"/>
<accession>A0A562P329</accession>
<reference evidence="4 5" key="1">
    <citation type="journal article" date="2015" name="Stand. Genomic Sci.">
        <title>Genomic Encyclopedia of Bacterial and Archaeal Type Strains, Phase III: the genomes of soil and plant-associated and newly described type strains.</title>
        <authorList>
            <person name="Whitman W.B."/>
            <person name="Woyke T."/>
            <person name="Klenk H.P."/>
            <person name="Zhou Y."/>
            <person name="Lilburn T.G."/>
            <person name="Beck B.J."/>
            <person name="De Vos P."/>
            <person name="Vandamme P."/>
            <person name="Eisen J.A."/>
            <person name="Garrity G."/>
            <person name="Hugenholtz P."/>
            <person name="Kyrpides N.C."/>
        </authorList>
    </citation>
    <scope>NUCLEOTIDE SEQUENCE [LARGE SCALE GENOMIC DNA]</scope>
    <source>
        <strain evidence="4 5">CGMCC 1.2546</strain>
    </source>
</reference>
<dbReference type="PANTHER" id="PTHR43353">
    <property type="entry name" value="SUCCINATE-SEMIALDEHYDE DEHYDROGENASE, MITOCHONDRIAL"/>
    <property type="match status" value="1"/>
</dbReference>
<gene>
    <name evidence="4" type="ORF">IQ26_02162</name>
</gene>
<dbReference type="Gene3D" id="3.40.605.10">
    <property type="entry name" value="Aldehyde Dehydrogenase, Chain A, domain 1"/>
    <property type="match status" value="1"/>
</dbReference>
<dbReference type="InterPro" id="IPR016161">
    <property type="entry name" value="Ald_DH/histidinol_DH"/>
</dbReference>
<dbReference type="PANTHER" id="PTHR43353:SF5">
    <property type="entry name" value="SUCCINATE-SEMIALDEHYDE DEHYDROGENASE, MITOCHONDRIAL"/>
    <property type="match status" value="1"/>
</dbReference>
<keyword evidence="5" id="KW-1185">Reference proteome</keyword>
<dbReference type="InterPro" id="IPR050740">
    <property type="entry name" value="Aldehyde_DH_Superfamily"/>
</dbReference>
<dbReference type="SUPFAM" id="SSF53720">
    <property type="entry name" value="ALDH-like"/>
    <property type="match status" value="1"/>
</dbReference>
<keyword evidence="2" id="KW-0560">Oxidoreductase</keyword>
<dbReference type="Proteomes" id="UP000317122">
    <property type="component" value="Unassembled WGS sequence"/>
</dbReference>
<dbReference type="InterPro" id="IPR015590">
    <property type="entry name" value="Aldehyde_DH_dom"/>
</dbReference>
<comment type="similarity">
    <text evidence="1">Belongs to the aldehyde dehydrogenase family.</text>
</comment>
<dbReference type="EMBL" id="VLKT01000011">
    <property type="protein sequence ID" value="TWI38741.1"/>
    <property type="molecule type" value="Genomic_DNA"/>
</dbReference>
<evidence type="ECO:0000259" key="3">
    <source>
        <dbReference type="Pfam" id="PF00171"/>
    </source>
</evidence>
<evidence type="ECO:0000256" key="2">
    <source>
        <dbReference type="ARBA" id="ARBA00023002"/>
    </source>
</evidence>
<proteinExistence type="inferred from homology"/>
<feature type="domain" description="Aldehyde dehydrogenase" evidence="3">
    <location>
        <begin position="15"/>
        <end position="124"/>
    </location>
</feature>
<dbReference type="Pfam" id="PF00171">
    <property type="entry name" value="Aldedh"/>
    <property type="match status" value="1"/>
</dbReference>
<evidence type="ECO:0000256" key="1">
    <source>
        <dbReference type="ARBA" id="ARBA00009986"/>
    </source>
</evidence>
<evidence type="ECO:0000313" key="4">
    <source>
        <dbReference type="EMBL" id="TWI38741.1"/>
    </source>
</evidence>
<evidence type="ECO:0000313" key="5">
    <source>
        <dbReference type="Proteomes" id="UP000317122"/>
    </source>
</evidence>
<dbReference type="InterPro" id="IPR016162">
    <property type="entry name" value="Ald_DH_N"/>
</dbReference>
<comment type="caution">
    <text evidence="4">The sequence shown here is derived from an EMBL/GenBank/DDBJ whole genome shotgun (WGS) entry which is preliminary data.</text>
</comment>
<name>A0A562P329_9HYPH</name>
<organism evidence="4 5">
    <name type="scientific">Mesorhizobium tianshanense</name>
    <dbReference type="NCBI Taxonomy" id="39844"/>
    <lineage>
        <taxon>Bacteria</taxon>
        <taxon>Pseudomonadati</taxon>
        <taxon>Pseudomonadota</taxon>
        <taxon>Alphaproteobacteria</taxon>
        <taxon>Hyphomicrobiales</taxon>
        <taxon>Phyllobacteriaceae</taxon>
        <taxon>Mesorhizobium</taxon>
    </lineage>
</organism>
<dbReference type="GO" id="GO:0004777">
    <property type="term" value="F:succinate-semialdehyde dehydrogenase (NAD+) activity"/>
    <property type="evidence" value="ECO:0007669"/>
    <property type="project" value="TreeGrafter"/>
</dbReference>
<dbReference type="GO" id="GO:0009450">
    <property type="term" value="P:gamma-aminobutyric acid catabolic process"/>
    <property type="evidence" value="ECO:0007669"/>
    <property type="project" value="TreeGrafter"/>
</dbReference>
<sequence length="126" mass="13925">MTAYPDTQLFIDGAWRPASTGRAIDVFDPATGRRIGSVAWADRADLDEALSAAERGFSIWSRTSAYDRAKLMRRAADILRGRADEIAIIMTMEQGKPLEQSRLETLAGADIIDWFAGEAQRAYGSR</sequence>
<protein>
    <submittedName>
        <fullName evidence="4">Succinate-semialdehyde dehydrogenase/glutarate-semialdehyde dehydrogenase</fullName>
    </submittedName>
</protein>